<keyword evidence="2" id="KW-0813">Transport</keyword>
<gene>
    <name evidence="10" type="ORF">ACERZ8_04125</name>
</gene>
<dbReference type="PANTHER" id="PTHR11795:SF451">
    <property type="entry name" value="ABC TRANSPORTER PERMEASE PROTEIN"/>
    <property type="match status" value="1"/>
</dbReference>
<evidence type="ECO:0000256" key="3">
    <source>
        <dbReference type="ARBA" id="ARBA00022475"/>
    </source>
</evidence>
<keyword evidence="11" id="KW-1185">Reference proteome</keyword>
<comment type="subcellular location">
    <subcellularLocation>
        <location evidence="1">Cell membrane</location>
        <topology evidence="1">Multi-pass membrane protein</topology>
    </subcellularLocation>
</comment>
<keyword evidence="4 9" id="KW-0812">Transmembrane</keyword>
<dbReference type="InterPro" id="IPR001851">
    <property type="entry name" value="ABC_transp_permease"/>
</dbReference>
<dbReference type="RefSeq" id="WP_407590860.1">
    <property type="nucleotide sequence ID" value="NZ_JBHDIY010000002.1"/>
</dbReference>
<protein>
    <submittedName>
        <fullName evidence="10">Branched-chain amino acid ABC transporter permease</fullName>
    </submittedName>
</protein>
<dbReference type="Pfam" id="PF02653">
    <property type="entry name" value="BPD_transp_2"/>
    <property type="match status" value="1"/>
</dbReference>
<dbReference type="InterPro" id="IPR052157">
    <property type="entry name" value="BCAA_transport_permease"/>
</dbReference>
<feature type="transmembrane region" description="Helical" evidence="9">
    <location>
        <begin position="12"/>
        <end position="33"/>
    </location>
</feature>
<evidence type="ECO:0000256" key="1">
    <source>
        <dbReference type="ARBA" id="ARBA00004651"/>
    </source>
</evidence>
<evidence type="ECO:0000256" key="4">
    <source>
        <dbReference type="ARBA" id="ARBA00022692"/>
    </source>
</evidence>
<evidence type="ECO:0000313" key="10">
    <source>
        <dbReference type="EMBL" id="MFL4469092.1"/>
    </source>
</evidence>
<comment type="similarity">
    <text evidence="8">Belongs to the binding-protein-dependent transport system permease family. LivHM subfamily.</text>
</comment>
<dbReference type="PANTHER" id="PTHR11795">
    <property type="entry name" value="BRANCHED-CHAIN AMINO ACID TRANSPORT SYSTEM PERMEASE PROTEIN LIVH"/>
    <property type="match status" value="1"/>
</dbReference>
<proteinExistence type="inferred from homology"/>
<evidence type="ECO:0000256" key="2">
    <source>
        <dbReference type="ARBA" id="ARBA00022448"/>
    </source>
</evidence>
<keyword evidence="7 9" id="KW-0472">Membrane</keyword>
<evidence type="ECO:0000256" key="6">
    <source>
        <dbReference type="ARBA" id="ARBA00022989"/>
    </source>
</evidence>
<dbReference type="Proteomes" id="UP001627408">
    <property type="component" value="Unassembled WGS sequence"/>
</dbReference>
<dbReference type="CDD" id="cd06582">
    <property type="entry name" value="TM_PBP1_LivH_like"/>
    <property type="match status" value="1"/>
</dbReference>
<accession>A0ABW8UTV2</accession>
<feature type="transmembrane region" description="Helical" evidence="9">
    <location>
        <begin position="182"/>
        <end position="202"/>
    </location>
</feature>
<comment type="caution">
    <text evidence="10">The sequence shown here is derived from an EMBL/GenBank/DDBJ whole genome shotgun (WGS) entry which is preliminary data.</text>
</comment>
<reference evidence="10 11" key="1">
    <citation type="submission" date="2024-08" db="EMBL/GenBank/DDBJ databases">
        <title>Tateyamaria sp. nov., isolated from marine algae.</title>
        <authorList>
            <person name="Choi B.J."/>
            <person name="Kim J.M."/>
            <person name="Lee J.K."/>
            <person name="Choi D.G."/>
            <person name="Bayburt H."/>
            <person name="Baek J.H."/>
            <person name="Han D.M."/>
            <person name="Jeon C.O."/>
        </authorList>
    </citation>
    <scope>NUCLEOTIDE SEQUENCE [LARGE SCALE GENOMIC DNA]</scope>
    <source>
        <strain evidence="10 11">KMU-156</strain>
    </source>
</reference>
<evidence type="ECO:0000256" key="9">
    <source>
        <dbReference type="SAM" id="Phobius"/>
    </source>
</evidence>
<feature type="transmembrane region" description="Helical" evidence="9">
    <location>
        <begin position="45"/>
        <end position="66"/>
    </location>
</feature>
<keyword evidence="6 9" id="KW-1133">Transmembrane helix</keyword>
<name>A0ABW8UTV2_9RHOB</name>
<feature type="transmembrane region" description="Helical" evidence="9">
    <location>
        <begin position="223"/>
        <end position="247"/>
    </location>
</feature>
<evidence type="ECO:0000256" key="8">
    <source>
        <dbReference type="ARBA" id="ARBA00037998"/>
    </source>
</evidence>
<dbReference type="EMBL" id="JBHDIY010000002">
    <property type="protein sequence ID" value="MFL4469092.1"/>
    <property type="molecule type" value="Genomic_DNA"/>
</dbReference>
<feature type="transmembrane region" description="Helical" evidence="9">
    <location>
        <begin position="78"/>
        <end position="99"/>
    </location>
</feature>
<feature type="transmembrane region" description="Helical" evidence="9">
    <location>
        <begin position="267"/>
        <end position="286"/>
    </location>
</feature>
<sequence length="343" mass="37142">MPDQLIYAMEVFLNGLMAGVMYALVALGFVLIFKASGIFNFAQGVMALFAAMTLVGIQTGQVPFYHLINAVFGTNIHYFGWEIHSIIAIVLTVVVMILLAWAVQRFIFSKLVGQEPIILFMATIGLAYLLEGVADLMWGSEIKKLDVCLTDSTCLPQGMNLAIDEATLNIFGYGFFIDNLDITATIIAIILVAVLVAFSQYTKQGRAMRAVADDHQAALSVGVSLNYIWILVWSVAGFVALVAGIMWGAKSGVQFSLSLIALKALPVLMLGGFTSIPGAIVGGLIIGVGEKLFEFFMSSGDLAGALFGFTMNATENWFAYVLALIFLVFRPQGLFGEKIIERV</sequence>
<evidence type="ECO:0000313" key="11">
    <source>
        <dbReference type="Proteomes" id="UP001627408"/>
    </source>
</evidence>
<keyword evidence="5" id="KW-0029">Amino-acid transport</keyword>
<evidence type="ECO:0000256" key="5">
    <source>
        <dbReference type="ARBA" id="ARBA00022970"/>
    </source>
</evidence>
<keyword evidence="3" id="KW-1003">Cell membrane</keyword>
<evidence type="ECO:0000256" key="7">
    <source>
        <dbReference type="ARBA" id="ARBA00023136"/>
    </source>
</evidence>
<organism evidence="10 11">
    <name type="scientific">Tateyamaria armeniaca</name>
    <dbReference type="NCBI Taxonomy" id="2518930"/>
    <lineage>
        <taxon>Bacteria</taxon>
        <taxon>Pseudomonadati</taxon>
        <taxon>Pseudomonadota</taxon>
        <taxon>Alphaproteobacteria</taxon>
        <taxon>Rhodobacterales</taxon>
        <taxon>Roseobacteraceae</taxon>
        <taxon>Tateyamaria</taxon>
    </lineage>
</organism>
<feature type="transmembrane region" description="Helical" evidence="9">
    <location>
        <begin position="111"/>
        <end position="130"/>
    </location>
</feature>